<proteinExistence type="predicted"/>
<gene>
    <name evidence="1" type="ORF">SAMN04488505_103595</name>
</gene>
<dbReference type="EMBL" id="FOBB01000003">
    <property type="protein sequence ID" value="SEM17945.1"/>
    <property type="molecule type" value="Genomic_DNA"/>
</dbReference>
<dbReference type="STRING" id="573321.SAMN04488505_103595"/>
<evidence type="ECO:0000313" key="1">
    <source>
        <dbReference type="EMBL" id="SEM17945.1"/>
    </source>
</evidence>
<dbReference type="Proteomes" id="UP000198984">
    <property type="component" value="Unassembled WGS sequence"/>
</dbReference>
<sequence>MIASVSPLLTEDLFQHIWKCRLFNTTGLTTIDGVPVEVQYTGVHNHDAGPDFTAAKIKIGNTLWAGNVELHVRTSDWYRHGHQHNQQYSNVILHVVFEHDVAFYDTDHMPPCIALEQQIPKMLLSRYEDFRQASAFVPCEYSASQVPDLIWNNWKERLLIERWERKTTTLHTWLLQTKYNWEEVCYRAIAQSFGVPVNAPAFLQLAQSLPHNLLTRHRPSLLQLEALLFGQAGMLQEAFEDEYPLELQQEYNYLRHKYKLQPIPTHLWKWLRMRPASFPTLRIASLAALLHKTPHLFSKILETETITGFEQLFSVQLSAYWHEHYHLDGPLTQTYCPGKLAVHNILINTILPLFFLYGREKGLSYYQDRALDLIEQLPAEENRITQGWDDIGVCQKSALDSQALLQLKQNYCDKKRCLECAIGAKLLRQGII</sequence>
<accession>A0A1H7WA37</accession>
<reference evidence="1 2" key="1">
    <citation type="submission" date="2016-10" db="EMBL/GenBank/DDBJ databases">
        <authorList>
            <person name="de Groot N.N."/>
        </authorList>
    </citation>
    <scope>NUCLEOTIDE SEQUENCE [LARGE SCALE GENOMIC DNA]</scope>
    <source>
        <strain evidence="1 2">DSM 21039</strain>
    </source>
</reference>
<protein>
    <recommendedName>
        <fullName evidence="3">DUF2851 domain-containing protein</fullName>
    </recommendedName>
</protein>
<name>A0A1H7WA37_9BACT</name>
<dbReference type="OrthoDB" id="1005072at2"/>
<evidence type="ECO:0000313" key="2">
    <source>
        <dbReference type="Proteomes" id="UP000198984"/>
    </source>
</evidence>
<organism evidence="1 2">
    <name type="scientific">Chitinophaga rupis</name>
    <dbReference type="NCBI Taxonomy" id="573321"/>
    <lineage>
        <taxon>Bacteria</taxon>
        <taxon>Pseudomonadati</taxon>
        <taxon>Bacteroidota</taxon>
        <taxon>Chitinophagia</taxon>
        <taxon>Chitinophagales</taxon>
        <taxon>Chitinophagaceae</taxon>
        <taxon>Chitinophaga</taxon>
    </lineage>
</organism>
<dbReference type="AlphaFoldDB" id="A0A1H7WA37"/>
<dbReference type="Pfam" id="PF11013">
    <property type="entry name" value="DUF2851"/>
    <property type="match status" value="1"/>
</dbReference>
<dbReference type="RefSeq" id="WP_089913669.1">
    <property type="nucleotide sequence ID" value="NZ_FOBB01000003.1"/>
</dbReference>
<dbReference type="InterPro" id="IPR021272">
    <property type="entry name" value="DUF2851"/>
</dbReference>
<keyword evidence="2" id="KW-1185">Reference proteome</keyword>
<evidence type="ECO:0008006" key="3">
    <source>
        <dbReference type="Google" id="ProtNLM"/>
    </source>
</evidence>